<dbReference type="FunCoup" id="Q6BSB4">
    <property type="interactions" value="47"/>
</dbReference>
<dbReference type="OrthoDB" id="194775at2759"/>
<dbReference type="Pfam" id="PF07986">
    <property type="entry name" value="TBCC"/>
    <property type="match status" value="1"/>
</dbReference>
<dbReference type="HOGENOM" id="CLU_086432_0_0_1"/>
<dbReference type="eggNOG" id="ENOG502T1DX">
    <property type="taxonomic scope" value="Eukaryota"/>
</dbReference>
<dbReference type="InterPro" id="IPR027684">
    <property type="entry name" value="TBCC"/>
</dbReference>
<reference evidence="3 4" key="1">
    <citation type="journal article" date="2004" name="Nature">
        <title>Genome evolution in yeasts.</title>
        <authorList>
            <consortium name="Genolevures"/>
            <person name="Dujon B."/>
            <person name="Sherman D."/>
            <person name="Fischer G."/>
            <person name="Durrens P."/>
            <person name="Casaregola S."/>
            <person name="Lafontaine I."/>
            <person name="de Montigny J."/>
            <person name="Marck C."/>
            <person name="Neuveglise C."/>
            <person name="Talla E."/>
            <person name="Goffard N."/>
            <person name="Frangeul L."/>
            <person name="Aigle M."/>
            <person name="Anthouard V."/>
            <person name="Babour A."/>
            <person name="Barbe V."/>
            <person name="Barnay S."/>
            <person name="Blanchin S."/>
            <person name="Beckerich J.M."/>
            <person name="Beyne E."/>
            <person name="Bleykasten C."/>
            <person name="Boisrame A."/>
            <person name="Boyer J."/>
            <person name="Cattolico L."/>
            <person name="Confanioleri F."/>
            <person name="de Daruvar A."/>
            <person name="Despons L."/>
            <person name="Fabre E."/>
            <person name="Fairhead C."/>
            <person name="Ferry-Dumazet H."/>
            <person name="Groppi A."/>
            <person name="Hantraye F."/>
            <person name="Hennequin C."/>
            <person name="Jauniaux N."/>
            <person name="Joyet P."/>
            <person name="Kachouri R."/>
            <person name="Kerrest A."/>
            <person name="Koszul R."/>
            <person name="Lemaire M."/>
            <person name="Lesur I."/>
            <person name="Ma L."/>
            <person name="Muller H."/>
            <person name="Nicaud J.M."/>
            <person name="Nikolski M."/>
            <person name="Oztas S."/>
            <person name="Ozier-Kalogeropoulos O."/>
            <person name="Pellenz S."/>
            <person name="Potier S."/>
            <person name="Richard G.F."/>
            <person name="Straub M.L."/>
            <person name="Suleau A."/>
            <person name="Swennene D."/>
            <person name="Tekaia F."/>
            <person name="Wesolowski-Louvel M."/>
            <person name="Westhof E."/>
            <person name="Wirth B."/>
            <person name="Zeniou-Meyer M."/>
            <person name="Zivanovic I."/>
            <person name="Bolotin-Fukuhara M."/>
            <person name="Thierry A."/>
            <person name="Bouchier C."/>
            <person name="Caudron B."/>
            <person name="Scarpelli C."/>
            <person name="Gaillardin C."/>
            <person name="Weissenbach J."/>
            <person name="Wincker P."/>
            <person name="Souciet J.L."/>
        </authorList>
    </citation>
    <scope>NUCLEOTIDE SEQUENCE [LARGE SCALE GENOMIC DNA]</scope>
    <source>
        <strain evidence="4">ATCC 36239 / CBS 767 / BCRC 21394 / JCM 1990 / NBRC 0083 / IGC 2968</strain>
    </source>
</reference>
<dbReference type="RefSeq" id="XP_458906.2">
    <property type="nucleotide sequence ID" value="XM_458906.2"/>
</dbReference>
<evidence type="ECO:0000313" key="3">
    <source>
        <dbReference type="EMBL" id="CAG87060.2"/>
    </source>
</evidence>
<keyword evidence="4" id="KW-1185">Reference proteome</keyword>
<dbReference type="InterPro" id="IPR016098">
    <property type="entry name" value="CAP/MinC_C"/>
</dbReference>
<proteinExistence type="inferred from homology"/>
<feature type="domain" description="C-CAP/cofactor C-like" evidence="2">
    <location>
        <begin position="113"/>
        <end position="261"/>
    </location>
</feature>
<dbReference type="KEGG" id="dha:DEHA2D10142g"/>
<gene>
    <name evidence="3" type="ordered locus">DEHA2D10142g</name>
</gene>
<dbReference type="PANTHER" id="PTHR15139:SF0">
    <property type="entry name" value="TUBULIN-SPECIFIC CHAPERONE C"/>
    <property type="match status" value="1"/>
</dbReference>
<dbReference type="GO" id="GO:0005737">
    <property type="term" value="C:cytoplasm"/>
    <property type="evidence" value="ECO:0007669"/>
    <property type="project" value="TreeGrafter"/>
</dbReference>
<dbReference type="Proteomes" id="UP000000599">
    <property type="component" value="Chromosome D"/>
</dbReference>
<dbReference type="STRING" id="284592.Q6BSB4"/>
<organism evidence="3 4">
    <name type="scientific">Debaryomyces hansenii (strain ATCC 36239 / CBS 767 / BCRC 21394 / JCM 1990 / NBRC 0083 / IGC 2968)</name>
    <name type="common">Yeast</name>
    <name type="synonym">Torulaspora hansenii</name>
    <dbReference type="NCBI Taxonomy" id="284592"/>
    <lineage>
        <taxon>Eukaryota</taxon>
        <taxon>Fungi</taxon>
        <taxon>Dikarya</taxon>
        <taxon>Ascomycota</taxon>
        <taxon>Saccharomycotina</taxon>
        <taxon>Pichiomycetes</taxon>
        <taxon>Debaryomycetaceae</taxon>
        <taxon>Debaryomyces</taxon>
    </lineage>
</organism>
<evidence type="ECO:0000259" key="2">
    <source>
        <dbReference type="PROSITE" id="PS51329"/>
    </source>
</evidence>
<comment type="similarity">
    <text evidence="1">Belongs to the TBCC family.</text>
</comment>
<dbReference type="InterPro" id="IPR012945">
    <property type="entry name" value="Tubulin-bd_cofactor_C_dom"/>
</dbReference>
<accession>Q6BSB4</accession>
<dbReference type="PROSITE" id="PS51329">
    <property type="entry name" value="C_CAP_COFACTOR_C"/>
    <property type="match status" value="1"/>
</dbReference>
<dbReference type="InParanoid" id="Q6BSB4"/>
<protein>
    <submittedName>
        <fullName evidence="3">DEHA2D10142p</fullName>
    </submittedName>
</protein>
<dbReference type="EMBL" id="CR382136">
    <property type="protein sequence ID" value="CAG87060.2"/>
    <property type="molecule type" value="Genomic_DNA"/>
</dbReference>
<dbReference type="VEuPathDB" id="FungiDB:DEHA2D10142g"/>
<dbReference type="AlphaFoldDB" id="Q6BSB4"/>
<dbReference type="GeneID" id="2901369"/>
<dbReference type="Gene3D" id="2.160.20.70">
    <property type="match status" value="1"/>
</dbReference>
<name>Q6BSB4_DEBHA</name>
<evidence type="ECO:0000313" key="4">
    <source>
        <dbReference type="Proteomes" id="UP000000599"/>
    </source>
</evidence>
<dbReference type="GO" id="GO:0007021">
    <property type="term" value="P:tubulin complex assembly"/>
    <property type="evidence" value="ECO:0007669"/>
    <property type="project" value="TreeGrafter"/>
</dbReference>
<dbReference type="InterPro" id="IPR017901">
    <property type="entry name" value="C-CAP_CF_C-like"/>
</dbReference>
<dbReference type="OMA" id="HQLRLHN"/>
<dbReference type="GO" id="GO:0007023">
    <property type="term" value="P:post-chaperonin tubulin folding pathway"/>
    <property type="evidence" value="ECO:0007669"/>
    <property type="project" value="InterPro"/>
</dbReference>
<dbReference type="PANTHER" id="PTHR15139">
    <property type="entry name" value="TUBULIN FOLDING COFACTOR C"/>
    <property type="match status" value="1"/>
</dbReference>
<sequence length="279" mass="31001">MFLFSINMNDILSSINELNFQIIESTNKQELNAIKQKVIQIDQGALDIDTTSYEKRRIKDHIANLHKVVDSKLNSVDVKKFTFRNEPVPNPSPHIVHKHHQQPNSQLTQPNNPLATPLISGIKGVKYTACSKSSHVLITDISQSIVITGSTPSSINIHNGSHSILQLNCTGPIFLHDLENTVLILQCHQLRLHNIVNSTILVDVANDTIIIENCSNLSIGNHPHLDVATCRPIQVDDFNQPTASPQNANYSNIDSHADYAWIQDVDDGALQSQVQQLLP</sequence>
<evidence type="ECO:0000256" key="1">
    <source>
        <dbReference type="ARBA" id="ARBA00008848"/>
    </source>
</evidence>